<feature type="domain" description="Double jelly roll-like" evidence="1">
    <location>
        <begin position="73"/>
        <end position="394"/>
    </location>
</feature>
<protein>
    <recommendedName>
        <fullName evidence="1">Double jelly roll-like domain-containing protein</fullName>
    </recommendedName>
</protein>
<evidence type="ECO:0000313" key="2">
    <source>
        <dbReference type="EMBL" id="JAS88922.1"/>
    </source>
</evidence>
<evidence type="ECO:0000259" key="1">
    <source>
        <dbReference type="Pfam" id="PF21738"/>
    </source>
</evidence>
<dbReference type="Pfam" id="PF21738">
    <property type="entry name" value="DJR-like_dom"/>
    <property type="match status" value="1"/>
</dbReference>
<accession>A0A1B6IQ43</accession>
<gene>
    <name evidence="6" type="ORF">g.36248</name>
    <name evidence="5" type="ORF">g.36260</name>
    <name evidence="2" type="ORF">g.36268</name>
    <name evidence="3" type="ORF">g.36274</name>
    <name evidence="4" type="ORF">g.36291</name>
</gene>
<name>A0A1B6IQ43_9HEMI</name>
<dbReference type="EMBL" id="GECU01018784">
    <property type="protein sequence ID" value="JAS88922.1"/>
    <property type="molecule type" value="Transcribed_RNA"/>
</dbReference>
<organism evidence="3">
    <name type="scientific">Homalodisca liturata</name>
    <dbReference type="NCBI Taxonomy" id="320908"/>
    <lineage>
        <taxon>Eukaryota</taxon>
        <taxon>Metazoa</taxon>
        <taxon>Ecdysozoa</taxon>
        <taxon>Arthropoda</taxon>
        <taxon>Hexapoda</taxon>
        <taxon>Insecta</taxon>
        <taxon>Pterygota</taxon>
        <taxon>Neoptera</taxon>
        <taxon>Paraneoptera</taxon>
        <taxon>Hemiptera</taxon>
        <taxon>Auchenorrhyncha</taxon>
        <taxon>Membracoidea</taxon>
        <taxon>Cicadellidae</taxon>
        <taxon>Cicadellinae</taxon>
        <taxon>Proconiini</taxon>
        <taxon>Homalodisca</taxon>
    </lineage>
</organism>
<dbReference type="PANTHER" id="PTHR36159:SF1">
    <property type="entry name" value="RETROVIRUS-RELATED POL POLYPROTEIN FROM TRANSPOSON 412-LIKE PROTEIN"/>
    <property type="match status" value="1"/>
</dbReference>
<dbReference type="EMBL" id="GECU01018699">
    <property type="protein sequence ID" value="JAS89007.1"/>
    <property type="molecule type" value="Transcribed_RNA"/>
</dbReference>
<dbReference type="AlphaFoldDB" id="A0A1B6IQ43"/>
<sequence>MEKLYIEFSSGIARSEYRTAMPVSELNFNAPNNNTTFKLDHGDAFYDSRIMYHIQGKYVQKSDGSDYQTNSTVKLVDNFAAFLFSRIELRKHNTLIDTVELSGITSTIKGIVSYSNTEKQTLSSSGFSSSFTGGGKFEALGTLGHLGLGFFDHLRYPMYKGGFEITFTRNEDNDALFHWKGAGSTATDPGDGKIVIESFVLRVPIVDYTSTSKIQLIDGLKHLSDKDALVYNFFQWQCIDKRGVFGSSFSFDITSVYRNVYNPRFVIIALHTNRTNTQAKDPSRFDSCNIKNVSVKINGERYPQELQNFDITNGIYRIMYDQYLGFRKINFGDNNVLVNLKEFIDNSPLVVIDTHLHQPTTDRSRSDIQIELDFVKAIASPQGSSGTTAYVVVVSEAHFSYDITRNIIKFL</sequence>
<dbReference type="InterPro" id="IPR049512">
    <property type="entry name" value="DJR-like_dom"/>
</dbReference>
<dbReference type="PANTHER" id="PTHR36159">
    <property type="entry name" value="PROTEIN CBG23766"/>
    <property type="match status" value="1"/>
</dbReference>
<dbReference type="EMBL" id="GECU01011323">
    <property type="protein sequence ID" value="JAS96383.1"/>
    <property type="molecule type" value="Transcribed_RNA"/>
</dbReference>
<dbReference type="EMBL" id="GECU01013636">
    <property type="protein sequence ID" value="JAS94070.1"/>
    <property type="molecule type" value="Transcribed_RNA"/>
</dbReference>
<evidence type="ECO:0000313" key="6">
    <source>
        <dbReference type="EMBL" id="JAT01535.1"/>
    </source>
</evidence>
<evidence type="ECO:0000313" key="5">
    <source>
        <dbReference type="EMBL" id="JAS96383.1"/>
    </source>
</evidence>
<proteinExistence type="predicted"/>
<evidence type="ECO:0000313" key="3">
    <source>
        <dbReference type="EMBL" id="JAS89007.1"/>
    </source>
</evidence>
<reference evidence="3" key="1">
    <citation type="submission" date="2015-11" db="EMBL/GenBank/DDBJ databases">
        <title>De novo transcriptome assembly of four potential Pierce s Disease insect vectors from Arizona vineyards.</title>
        <authorList>
            <person name="Tassone E.E."/>
        </authorList>
    </citation>
    <scope>NUCLEOTIDE SEQUENCE</scope>
</reference>
<dbReference type="EMBL" id="GECU01006172">
    <property type="protein sequence ID" value="JAT01535.1"/>
    <property type="molecule type" value="Transcribed_RNA"/>
</dbReference>
<evidence type="ECO:0000313" key="4">
    <source>
        <dbReference type="EMBL" id="JAS94070.1"/>
    </source>
</evidence>